<evidence type="ECO:0000256" key="3">
    <source>
        <dbReference type="SAM" id="MobiDB-lite"/>
    </source>
</evidence>
<accession>A0A3P9J052</accession>
<dbReference type="Ensembl" id="ENSORLT00015005240.1">
    <property type="protein sequence ID" value="ENSORLP00015025493.1"/>
    <property type="gene ID" value="ENSORLG00015006644.1"/>
</dbReference>
<proteinExistence type="inferred from homology"/>
<dbReference type="PANTHER" id="PTHR21501:SF4">
    <property type="entry name" value="PROTEIN FAM161B"/>
    <property type="match status" value="1"/>
</dbReference>
<dbReference type="InterPro" id="IPR051655">
    <property type="entry name" value="FAM161"/>
</dbReference>
<feature type="region of interest" description="Disordered" evidence="3">
    <location>
        <begin position="484"/>
        <end position="535"/>
    </location>
</feature>
<reference evidence="4" key="4">
    <citation type="submission" date="2025-09" db="UniProtKB">
        <authorList>
            <consortium name="Ensembl"/>
        </authorList>
    </citation>
    <scope>IDENTIFICATION</scope>
    <source>
        <strain evidence="4">HSOK</strain>
    </source>
</reference>
<dbReference type="Pfam" id="PF10595">
    <property type="entry name" value="FAM161A_B"/>
    <property type="match status" value="2"/>
</dbReference>
<feature type="compositionally biased region" description="Basic and acidic residues" evidence="3">
    <location>
        <begin position="506"/>
        <end position="535"/>
    </location>
</feature>
<evidence type="ECO:0000313" key="4">
    <source>
        <dbReference type="Ensembl" id="ENSORLP00015025493.1"/>
    </source>
</evidence>
<reference key="1">
    <citation type="journal article" date="2007" name="Nature">
        <title>The medaka draft genome and insights into vertebrate genome evolution.</title>
        <authorList>
            <person name="Kasahara M."/>
            <person name="Naruse K."/>
            <person name="Sasaki S."/>
            <person name="Nakatani Y."/>
            <person name="Qu W."/>
            <person name="Ahsan B."/>
            <person name="Yamada T."/>
            <person name="Nagayasu Y."/>
            <person name="Doi K."/>
            <person name="Kasai Y."/>
            <person name="Jindo T."/>
            <person name="Kobayashi D."/>
            <person name="Shimada A."/>
            <person name="Toyoda A."/>
            <person name="Kuroki Y."/>
            <person name="Fujiyama A."/>
            <person name="Sasaki T."/>
            <person name="Shimizu A."/>
            <person name="Asakawa S."/>
            <person name="Shimizu N."/>
            <person name="Hashimoto S."/>
            <person name="Yang J."/>
            <person name="Lee Y."/>
            <person name="Matsushima K."/>
            <person name="Sugano S."/>
            <person name="Sakaizumi M."/>
            <person name="Narita T."/>
            <person name="Ohishi K."/>
            <person name="Haga S."/>
            <person name="Ohta F."/>
            <person name="Nomoto H."/>
            <person name="Nogata K."/>
            <person name="Morishita T."/>
            <person name="Endo T."/>
            <person name="Shin-I T."/>
            <person name="Takeda H."/>
            <person name="Morishita S."/>
            <person name="Kohara Y."/>
        </authorList>
    </citation>
    <scope>NUCLEOTIDE SEQUENCE [LARGE SCALE GENOMIC DNA]</scope>
    <source>
        <strain>Hd-rR</strain>
    </source>
</reference>
<dbReference type="GO" id="GO:0005856">
    <property type="term" value="C:cytoskeleton"/>
    <property type="evidence" value="ECO:0007669"/>
    <property type="project" value="UniProtKB-ARBA"/>
</dbReference>
<keyword evidence="2" id="KW-0175">Coiled coil</keyword>
<reference evidence="4" key="3">
    <citation type="submission" date="2025-08" db="UniProtKB">
        <authorList>
            <consortium name="Ensembl"/>
        </authorList>
    </citation>
    <scope>IDENTIFICATION</scope>
    <source>
        <strain evidence="4">HSOK</strain>
    </source>
</reference>
<dbReference type="AlphaFoldDB" id="A0A3P9J052"/>
<dbReference type="PANTHER" id="PTHR21501">
    <property type="entry name" value="PROTEIN FAM-161"/>
    <property type="match status" value="1"/>
</dbReference>
<feature type="compositionally biased region" description="Basic and acidic residues" evidence="3">
    <location>
        <begin position="61"/>
        <end position="74"/>
    </location>
</feature>
<feature type="region of interest" description="Disordered" evidence="3">
    <location>
        <begin position="49"/>
        <end position="110"/>
    </location>
</feature>
<feature type="compositionally biased region" description="Basic and acidic residues" evidence="3">
    <location>
        <begin position="486"/>
        <end position="495"/>
    </location>
</feature>
<organism evidence="4 5">
    <name type="scientific">Oryzias latipes</name>
    <name type="common">Japanese rice fish</name>
    <name type="synonym">Japanese killifish</name>
    <dbReference type="NCBI Taxonomy" id="8090"/>
    <lineage>
        <taxon>Eukaryota</taxon>
        <taxon>Metazoa</taxon>
        <taxon>Chordata</taxon>
        <taxon>Craniata</taxon>
        <taxon>Vertebrata</taxon>
        <taxon>Euteleostomi</taxon>
        <taxon>Actinopterygii</taxon>
        <taxon>Neopterygii</taxon>
        <taxon>Teleostei</taxon>
        <taxon>Neoteleostei</taxon>
        <taxon>Acanthomorphata</taxon>
        <taxon>Ovalentaria</taxon>
        <taxon>Atherinomorphae</taxon>
        <taxon>Beloniformes</taxon>
        <taxon>Adrianichthyidae</taxon>
        <taxon>Oryziinae</taxon>
        <taxon>Oryzias</taxon>
    </lineage>
</organism>
<feature type="compositionally biased region" description="Polar residues" evidence="3">
    <location>
        <begin position="80"/>
        <end position="89"/>
    </location>
</feature>
<feature type="compositionally biased region" description="Polar residues" evidence="3">
    <location>
        <begin position="96"/>
        <end position="110"/>
    </location>
</feature>
<evidence type="ECO:0000256" key="2">
    <source>
        <dbReference type="ARBA" id="ARBA00023054"/>
    </source>
</evidence>
<protein>
    <submittedName>
        <fullName evidence="4">FAM161 centrosomal protein B</fullName>
    </submittedName>
</protein>
<dbReference type="Proteomes" id="UP000265200">
    <property type="component" value="Chromosome 22"/>
</dbReference>
<dbReference type="InterPro" id="IPR019579">
    <property type="entry name" value="FAM161A/B"/>
</dbReference>
<evidence type="ECO:0000313" key="5">
    <source>
        <dbReference type="Proteomes" id="UP000265200"/>
    </source>
</evidence>
<comment type="similarity">
    <text evidence="1">Belongs to the FAM161 family.</text>
</comment>
<name>A0A3P9J052_ORYLA</name>
<sequence length="535" mass="62608">MMGDMSKLDTLLQDGLQSELTLQYNIKALRKTLRQQLQETKVRQTEELEKRVQQNSLLSAEMEKKSDDKEELNKRKCMNTRRSISMSDLTTRKENSNLNQRPTASSSAWGPSTNWRHCSVGTHVCERFASYKSTHQRRTEEEDAECLKKFHAVPVPKHVMKPIYQDMLELKEKERKQSCEHRKQFLLSIQKPFSFHERDKTKREKLVTTVNQVSHDPKSDCFRKNLSKPNSSMLKASQQDTLCHVGRPKLHTAERASRKKTEFLDVKPSFQPKILHQVPNFSKLHKALMNESLRKIKSNEATKCQPFFLRTSSLPSRTRRKSLETLQLPTMTNLSRSKSLGALTWMTANTLPVYISDAVRKRCTAIKKSMELRESKNQESMDWLRNYQKRSKALEKTVALRAKFLDPHSSLKEVHTENMQRHRQTDKQRMNNYMRDLKDIKARVKERPYLFEQVKQRNAKDCAEQTYRNKLRKVGLTEVFVDETGDTSRSDDDTKTSINSVQSESSHIREENADDWEKIEDVEKESVKSKREETP</sequence>
<evidence type="ECO:0000256" key="1">
    <source>
        <dbReference type="ARBA" id="ARBA00006663"/>
    </source>
</evidence>
<reference evidence="4 5" key="2">
    <citation type="submission" date="2017-04" db="EMBL/GenBank/DDBJ databases">
        <title>CpG methylation of centromeres and impact of large insertions on vertebrate speciation.</title>
        <authorList>
            <person name="Ichikawa K."/>
            <person name="Yoshimura J."/>
            <person name="Morishita S."/>
        </authorList>
    </citation>
    <scope>NUCLEOTIDE SEQUENCE</scope>
    <source>
        <strain evidence="4 5">HSOK</strain>
    </source>
</reference>